<feature type="domain" description="PAS fold-4" evidence="3">
    <location>
        <begin position="74"/>
        <end position="172"/>
    </location>
</feature>
<evidence type="ECO:0000313" key="4">
    <source>
        <dbReference type="EMBL" id="GFM37263.1"/>
    </source>
</evidence>
<dbReference type="SUPFAM" id="SSF55785">
    <property type="entry name" value="PYP-like sensor domain (PAS domain)"/>
    <property type="match status" value="1"/>
</dbReference>
<evidence type="ECO:0000259" key="3">
    <source>
        <dbReference type="Pfam" id="PF08448"/>
    </source>
</evidence>
<dbReference type="InterPro" id="IPR035965">
    <property type="entry name" value="PAS-like_dom_sf"/>
</dbReference>
<keyword evidence="2" id="KW-1133">Transmembrane helix</keyword>
<evidence type="ECO:0000256" key="2">
    <source>
        <dbReference type="SAM" id="Phobius"/>
    </source>
</evidence>
<evidence type="ECO:0000313" key="5">
    <source>
        <dbReference type="Proteomes" id="UP000503820"/>
    </source>
</evidence>
<dbReference type="Proteomes" id="UP000503820">
    <property type="component" value="Unassembled WGS sequence"/>
</dbReference>
<sequence>MYTALPTTGTPHGMPPSSADLLPWLLSVLLLMCLTATLALLRRAWRQTSSLRRELVRSGNEVRMTAEQLQAAFQTIPEGLVLVDCDARLLLWNSHAAAWADTDTQPHNGADFRTVFPSLPVSPAQLTQAMARMTPLHLPNCTVTLKGETHRTDLHIHPVSLAGGNAAFIRYTSRDSLWRLEQYMSGTGETNALLGAALHTVHAATNGVATVLQNSQNIRRRLAEPLPDNAEAARASGCTMDSVRAYCDRRGILRMLETMRTAGDSMAAAVEKLAAALEHSGNPSVTTEKAEDSVRLARRAAGRAVSEFALVAPGGDAEITVLAPQHEVTPIPENMAHMIRQALISLLLWHLAQGHRARAARADSGGKPDQAPVPRADPPRLNISVATENGMLTLKIHNPLISAEGETGRLLFRLCPSPESGTDDVPPPHSMPEQGLELDLALAYGLVVLRGSGTMQVEPHIRTGIVHTLHNPIPQLQAG</sequence>
<feature type="region of interest" description="Disordered" evidence="1">
    <location>
        <begin position="359"/>
        <end position="381"/>
    </location>
</feature>
<keyword evidence="2" id="KW-0472">Membrane</keyword>
<reference evidence="4 5" key="1">
    <citation type="submission" date="2020-05" db="EMBL/GenBank/DDBJ databases">
        <title>Draft genome sequence of Desulfovibrio psychrotolerans JS1T.</title>
        <authorList>
            <person name="Ueno A."/>
            <person name="Tamazawa S."/>
            <person name="Tamamura S."/>
            <person name="Murakami T."/>
            <person name="Kiyama T."/>
            <person name="Inomata H."/>
            <person name="Amano Y."/>
            <person name="Miyakawa K."/>
            <person name="Tamaki H."/>
            <person name="Naganuma T."/>
            <person name="Kaneko K."/>
        </authorList>
    </citation>
    <scope>NUCLEOTIDE SEQUENCE [LARGE SCALE GENOMIC DNA]</scope>
    <source>
        <strain evidence="4 5">JS1</strain>
    </source>
</reference>
<organism evidence="4 5">
    <name type="scientific">Desulfovibrio psychrotolerans</name>
    <dbReference type="NCBI Taxonomy" id="415242"/>
    <lineage>
        <taxon>Bacteria</taxon>
        <taxon>Pseudomonadati</taxon>
        <taxon>Thermodesulfobacteriota</taxon>
        <taxon>Desulfovibrionia</taxon>
        <taxon>Desulfovibrionales</taxon>
        <taxon>Desulfovibrionaceae</taxon>
        <taxon>Desulfovibrio</taxon>
    </lineage>
</organism>
<proteinExistence type="predicted"/>
<dbReference type="Gene3D" id="3.30.450.20">
    <property type="entry name" value="PAS domain"/>
    <property type="match status" value="1"/>
</dbReference>
<protein>
    <recommendedName>
        <fullName evidence="3">PAS fold-4 domain-containing protein</fullName>
    </recommendedName>
</protein>
<keyword evidence="5" id="KW-1185">Reference proteome</keyword>
<evidence type="ECO:0000256" key="1">
    <source>
        <dbReference type="SAM" id="MobiDB-lite"/>
    </source>
</evidence>
<gene>
    <name evidence="4" type="ORF">DSM19430T_19470</name>
</gene>
<name>A0A7J0BU85_9BACT</name>
<dbReference type="InterPro" id="IPR013656">
    <property type="entry name" value="PAS_4"/>
</dbReference>
<accession>A0A7J0BU85</accession>
<comment type="caution">
    <text evidence="4">The sequence shown here is derived from an EMBL/GenBank/DDBJ whole genome shotgun (WGS) entry which is preliminary data.</text>
</comment>
<dbReference type="EMBL" id="BLVP01000008">
    <property type="protein sequence ID" value="GFM37263.1"/>
    <property type="molecule type" value="Genomic_DNA"/>
</dbReference>
<dbReference type="Pfam" id="PF08448">
    <property type="entry name" value="PAS_4"/>
    <property type="match status" value="1"/>
</dbReference>
<keyword evidence="2" id="KW-0812">Transmembrane</keyword>
<feature type="transmembrane region" description="Helical" evidence="2">
    <location>
        <begin position="21"/>
        <end position="41"/>
    </location>
</feature>
<dbReference type="AlphaFoldDB" id="A0A7J0BU85"/>
<dbReference type="RefSeq" id="WP_174409881.1">
    <property type="nucleotide sequence ID" value="NZ_BLVP01000008.1"/>
</dbReference>